<dbReference type="InterPro" id="IPR011583">
    <property type="entry name" value="Chitinase_II/V-like_cat"/>
</dbReference>
<evidence type="ECO:0000256" key="2">
    <source>
        <dbReference type="ARBA" id="ARBA00004613"/>
    </source>
</evidence>
<dbReference type="EC" id="3.2.1.14" evidence="4"/>
<evidence type="ECO:0000256" key="5">
    <source>
        <dbReference type="ARBA" id="ARBA00022525"/>
    </source>
</evidence>
<keyword evidence="10" id="KW-0624">Polysaccharide degradation</keyword>
<dbReference type="InterPro" id="IPR001223">
    <property type="entry name" value="Glyco_hydro18_cat"/>
</dbReference>
<dbReference type="SMART" id="SM00636">
    <property type="entry name" value="Glyco_18"/>
    <property type="match status" value="1"/>
</dbReference>
<evidence type="ECO:0000259" key="12">
    <source>
        <dbReference type="PROSITE" id="PS51910"/>
    </source>
</evidence>
<comment type="catalytic activity">
    <reaction evidence="1">
        <text>Random endo-hydrolysis of N-acetyl-beta-D-glucosaminide (1-&gt;4)-beta-linkages in chitin and chitodextrins.</text>
        <dbReference type="EC" id="3.2.1.14"/>
    </reaction>
</comment>
<keyword evidence="9 11" id="KW-0326">Glycosidase</keyword>
<dbReference type="Pfam" id="PF00704">
    <property type="entry name" value="Glyco_hydro_18"/>
    <property type="match status" value="1"/>
</dbReference>
<keyword evidence="8" id="KW-0119">Carbohydrate metabolism</keyword>
<dbReference type="InterPro" id="IPR017853">
    <property type="entry name" value="GH"/>
</dbReference>
<reference evidence="13 14" key="1">
    <citation type="submission" date="2019-06" db="EMBL/GenBank/DDBJ databases">
        <authorList>
            <person name="Broberg M."/>
        </authorList>
    </citation>
    <scope>NUCLEOTIDE SEQUENCE [LARGE SCALE GENOMIC DNA]</scope>
</reference>
<comment type="caution">
    <text evidence="13">The sequence shown here is derived from an EMBL/GenBank/DDBJ whole genome shotgun (WGS) entry which is preliminary data.</text>
</comment>
<evidence type="ECO:0000313" key="14">
    <source>
        <dbReference type="Proteomes" id="UP000766486"/>
    </source>
</evidence>
<dbReference type="PROSITE" id="PS01095">
    <property type="entry name" value="GH18_1"/>
    <property type="match status" value="1"/>
</dbReference>
<evidence type="ECO:0000256" key="8">
    <source>
        <dbReference type="ARBA" id="ARBA00023277"/>
    </source>
</evidence>
<gene>
    <name evidence="13" type="ORF">CLO192961_LOCUS371920</name>
</gene>
<evidence type="ECO:0000256" key="3">
    <source>
        <dbReference type="ARBA" id="ARBA00008682"/>
    </source>
</evidence>
<comment type="subcellular location">
    <subcellularLocation>
        <location evidence="2">Secreted</location>
    </subcellularLocation>
</comment>
<dbReference type="InterPro" id="IPR001579">
    <property type="entry name" value="Glyco_hydro_18_chit_AS"/>
</dbReference>
<dbReference type="Gene3D" id="3.20.20.80">
    <property type="entry name" value="Glycosidases"/>
    <property type="match status" value="1"/>
</dbReference>
<evidence type="ECO:0000256" key="4">
    <source>
        <dbReference type="ARBA" id="ARBA00012729"/>
    </source>
</evidence>
<evidence type="ECO:0000256" key="11">
    <source>
        <dbReference type="RuleBase" id="RU000489"/>
    </source>
</evidence>
<dbReference type="InterPro" id="IPR029070">
    <property type="entry name" value="Chitinase_insertion_sf"/>
</dbReference>
<dbReference type="PANTHER" id="PTHR11177">
    <property type="entry name" value="CHITINASE"/>
    <property type="match status" value="1"/>
</dbReference>
<protein>
    <recommendedName>
        <fullName evidence="4">chitinase</fullName>
        <ecNumber evidence="4">3.2.1.14</ecNumber>
    </recommendedName>
</protein>
<dbReference type="EMBL" id="CABFNS010000876">
    <property type="protein sequence ID" value="VUC34175.1"/>
    <property type="molecule type" value="Genomic_DNA"/>
</dbReference>
<dbReference type="PANTHER" id="PTHR11177:SF228">
    <property type="entry name" value="CHITINASE"/>
    <property type="match status" value="1"/>
</dbReference>
<evidence type="ECO:0000256" key="1">
    <source>
        <dbReference type="ARBA" id="ARBA00000822"/>
    </source>
</evidence>
<keyword evidence="14" id="KW-1185">Reference proteome</keyword>
<dbReference type="Proteomes" id="UP000766486">
    <property type="component" value="Unassembled WGS sequence"/>
</dbReference>
<dbReference type="PROSITE" id="PS51910">
    <property type="entry name" value="GH18_2"/>
    <property type="match status" value="1"/>
</dbReference>
<dbReference type="InterPro" id="IPR050314">
    <property type="entry name" value="Glycosyl_Hydrlase_18"/>
</dbReference>
<keyword evidence="7" id="KW-0146">Chitin degradation</keyword>
<proteinExistence type="inferred from homology"/>
<dbReference type="Gene3D" id="3.10.50.10">
    <property type="match status" value="1"/>
</dbReference>
<evidence type="ECO:0000256" key="7">
    <source>
        <dbReference type="ARBA" id="ARBA00023024"/>
    </source>
</evidence>
<evidence type="ECO:0000256" key="6">
    <source>
        <dbReference type="ARBA" id="ARBA00022801"/>
    </source>
</evidence>
<name>A0ABY6US54_BIOOC</name>
<evidence type="ECO:0000313" key="13">
    <source>
        <dbReference type="EMBL" id="VUC34175.1"/>
    </source>
</evidence>
<feature type="domain" description="GH18" evidence="12">
    <location>
        <begin position="3"/>
        <end position="351"/>
    </location>
</feature>
<accession>A0ABY6US54</accession>
<sequence length="351" mass="38005">MSAVNAVYYPSWKVYKGKPPSCLNVQATTHILYAFIRLTPQSVNEDGSLKVLDEWGDINMEVDGAQGCLGALAKLKQENPHIRTLISVGGGSGSDEFPALAANPDARATFAQQIREFCDRHAFDGVDIDWEHPTTDDQGRDYLGLLQATREALPGPDYLVTTALPVGEYCLRHIDLEAAGEILDFINLMGYDFVGGWTDVSGHHAQLCLPSDDVDEVHPNLRHCCAGAVDYITSRGFPSSKIVLGVPAYARFFPGASGLGEAFSEAGELDYCDLSEDCVNHAQVDEKAAAACYVDDCDGKGFVTFDVPRTVVMKAQFAKERALAGLFYWTGVGDREGDDSLVAAGYTELTS</sequence>
<comment type="similarity">
    <text evidence="3">Belongs to the glycosyl hydrolase 18 family. Chitinase class V subfamily.</text>
</comment>
<keyword evidence="6 11" id="KW-0378">Hydrolase</keyword>
<organism evidence="13 14">
    <name type="scientific">Bionectria ochroleuca</name>
    <name type="common">Gliocladium roseum</name>
    <dbReference type="NCBI Taxonomy" id="29856"/>
    <lineage>
        <taxon>Eukaryota</taxon>
        <taxon>Fungi</taxon>
        <taxon>Dikarya</taxon>
        <taxon>Ascomycota</taxon>
        <taxon>Pezizomycotina</taxon>
        <taxon>Sordariomycetes</taxon>
        <taxon>Hypocreomycetidae</taxon>
        <taxon>Hypocreales</taxon>
        <taxon>Bionectriaceae</taxon>
        <taxon>Clonostachys</taxon>
    </lineage>
</organism>
<evidence type="ECO:0000256" key="10">
    <source>
        <dbReference type="ARBA" id="ARBA00023326"/>
    </source>
</evidence>
<keyword evidence="5" id="KW-0964">Secreted</keyword>
<dbReference type="SUPFAM" id="SSF51445">
    <property type="entry name" value="(Trans)glycosidases"/>
    <property type="match status" value="1"/>
</dbReference>
<evidence type="ECO:0000256" key="9">
    <source>
        <dbReference type="ARBA" id="ARBA00023295"/>
    </source>
</evidence>